<dbReference type="Gene3D" id="3.30.559.10">
    <property type="entry name" value="Chloramphenicol acetyltransferase-like domain"/>
    <property type="match status" value="1"/>
</dbReference>
<dbReference type="PANTHER" id="PTHR23151">
    <property type="entry name" value="DIHYDROLIPOAMIDE ACETYL/SUCCINYL-TRANSFERASE-RELATED"/>
    <property type="match status" value="1"/>
</dbReference>
<dbReference type="OrthoDB" id="9805770at2"/>
<keyword evidence="8" id="KW-1185">Reference proteome</keyword>
<dbReference type="RefSeq" id="WP_109216924.1">
    <property type="nucleotide sequence ID" value="NZ_CABMEW010000001.1"/>
</dbReference>
<dbReference type="InterPro" id="IPR000089">
    <property type="entry name" value="Biotin_lipoyl"/>
</dbReference>
<sequence>MAKVIVMPKLGYTQDTGSIAAWLKNEGDTVERGEALFDAHTDKTVVTVESNCSGTVLKIALEPEITVPVLTPVAVVGEPGEDAEAALANYKPMEVADAQDEGLLDDDEDEAEEKEAPQEKTVDVSELKLSRRAKKYVEENDIDINSVAEIKGTGFEGGITERDIKASPLAKKIAKKTGVDLTEVKGTGINGKIMKKDVVAASKAAPKEAAAVESKDDMIVESVVPYAGVRKIIGDRLSESKFTAPHLYFTDSIDMTEFNAFRKMLNDKSEQKIAASDLMIKAASKALEKYPKLNASLQGDQIIYYKSTNVGMAVAGDNGLIVPVVKNAQAKTLTAIASETRDLVERAKAGRLKQEEYTGGTFSISNLGMFGISNFTAIINPPEAGILSISSIRKTPVVITDEEGNDQIAIRPMMNVQLSVDHRIIDGLLASQYVEYFKELLENPIKILM</sequence>
<evidence type="ECO:0000256" key="2">
    <source>
        <dbReference type="ARBA" id="ARBA00007317"/>
    </source>
</evidence>
<dbReference type="GO" id="GO:0006086">
    <property type="term" value="P:pyruvate decarboxylation to acetyl-CoA"/>
    <property type="evidence" value="ECO:0007669"/>
    <property type="project" value="InterPro"/>
</dbReference>
<dbReference type="CDD" id="cd06849">
    <property type="entry name" value="lipoyl_domain"/>
    <property type="match status" value="1"/>
</dbReference>
<protein>
    <recommendedName>
        <fullName evidence="4">Dihydrolipoamide acetyltransferase component of pyruvate dehydrogenase complex</fullName>
        <ecNumber evidence="4">2.3.1.-</ecNumber>
    </recommendedName>
</protein>
<dbReference type="GO" id="GO:0045254">
    <property type="term" value="C:pyruvate dehydrogenase complex"/>
    <property type="evidence" value="ECO:0007669"/>
    <property type="project" value="InterPro"/>
</dbReference>
<evidence type="ECO:0000313" key="7">
    <source>
        <dbReference type="EMBL" id="PWE85355.1"/>
    </source>
</evidence>
<dbReference type="PANTHER" id="PTHR23151:SF90">
    <property type="entry name" value="DIHYDROLIPOYLLYSINE-RESIDUE ACETYLTRANSFERASE COMPONENT OF PYRUVATE DEHYDROGENASE COMPLEX, MITOCHONDRIAL-RELATED"/>
    <property type="match status" value="1"/>
</dbReference>
<dbReference type="GO" id="GO:0016746">
    <property type="term" value="F:acyltransferase activity"/>
    <property type="evidence" value="ECO:0007669"/>
    <property type="project" value="UniProtKB-KW"/>
</dbReference>
<evidence type="ECO:0000256" key="3">
    <source>
        <dbReference type="ARBA" id="ARBA00022823"/>
    </source>
</evidence>
<dbReference type="SUPFAM" id="SSF52777">
    <property type="entry name" value="CoA-dependent acyltransferases"/>
    <property type="match status" value="1"/>
</dbReference>
<evidence type="ECO:0000259" key="6">
    <source>
        <dbReference type="PROSITE" id="PS51826"/>
    </source>
</evidence>
<dbReference type="SUPFAM" id="SSF47005">
    <property type="entry name" value="Peripheral subunit-binding domain of 2-oxo acid dehydrogenase complex"/>
    <property type="match status" value="1"/>
</dbReference>
<dbReference type="Gene3D" id="4.10.320.10">
    <property type="entry name" value="E3-binding domain"/>
    <property type="match status" value="2"/>
</dbReference>
<gene>
    <name evidence="7" type="ORF">LG34_16410</name>
</gene>
<accession>A0A2V1JPB7</accession>
<dbReference type="Pfam" id="PF02817">
    <property type="entry name" value="E3_binding"/>
    <property type="match status" value="1"/>
</dbReference>
<dbReference type="PROSITE" id="PS50968">
    <property type="entry name" value="BIOTINYL_LIPOYL"/>
    <property type="match status" value="1"/>
</dbReference>
<dbReference type="PROSITE" id="PS00189">
    <property type="entry name" value="LIPOYL"/>
    <property type="match status" value="1"/>
</dbReference>
<proteinExistence type="inferred from homology"/>
<dbReference type="Pfam" id="PF00364">
    <property type="entry name" value="Biotin_lipoyl"/>
    <property type="match status" value="1"/>
</dbReference>
<dbReference type="InterPro" id="IPR001078">
    <property type="entry name" value="2-oxoacid_DH_actylTfrase"/>
</dbReference>
<dbReference type="InterPro" id="IPR023213">
    <property type="entry name" value="CAT-like_dom_sf"/>
</dbReference>
<comment type="caution">
    <text evidence="7">The sequence shown here is derived from an EMBL/GenBank/DDBJ whole genome shotgun (WGS) entry which is preliminary data.</text>
</comment>
<dbReference type="InterPro" id="IPR011053">
    <property type="entry name" value="Single_hybrid_motif"/>
</dbReference>
<dbReference type="Proteomes" id="UP000245288">
    <property type="component" value="Unassembled WGS sequence"/>
</dbReference>
<keyword evidence="4 7" id="KW-0808">Transferase</keyword>
<dbReference type="EC" id="2.3.1.-" evidence="4"/>
<dbReference type="Pfam" id="PF00198">
    <property type="entry name" value="2-oxoacid_dh"/>
    <property type="match status" value="1"/>
</dbReference>
<dbReference type="InterPro" id="IPR045257">
    <property type="entry name" value="E2/Pdx1"/>
</dbReference>
<dbReference type="SUPFAM" id="SSF51230">
    <property type="entry name" value="Single hybrid motif"/>
    <property type="match status" value="1"/>
</dbReference>
<dbReference type="InterPro" id="IPR004167">
    <property type="entry name" value="PSBD"/>
</dbReference>
<feature type="domain" description="Peripheral subunit-binding (PSBD)" evidence="6">
    <location>
        <begin position="165"/>
        <end position="202"/>
    </location>
</feature>
<dbReference type="PROSITE" id="PS51826">
    <property type="entry name" value="PSBD"/>
    <property type="match status" value="2"/>
</dbReference>
<dbReference type="AlphaFoldDB" id="A0A2V1JPB7"/>
<dbReference type="Gene3D" id="2.40.50.100">
    <property type="match status" value="1"/>
</dbReference>
<name>A0A2V1JPB7_EUBRA</name>
<dbReference type="InterPro" id="IPR003016">
    <property type="entry name" value="2-oxoA_DH_lipoyl-BS"/>
</dbReference>
<reference evidence="7 8" key="1">
    <citation type="submission" date="2014-09" db="EMBL/GenBank/DDBJ databases">
        <title>Butyrate-producing bacteria isolated from human gut.</title>
        <authorList>
            <person name="Zhang Q."/>
            <person name="Zhao L."/>
        </authorList>
    </citation>
    <scope>NUCLEOTIDE SEQUENCE [LARGE SCALE GENOMIC DNA]</scope>
    <source>
        <strain evidence="7 8">21</strain>
    </source>
</reference>
<dbReference type="InterPro" id="IPR036625">
    <property type="entry name" value="E3-bd_dom_sf"/>
</dbReference>
<evidence type="ECO:0000259" key="5">
    <source>
        <dbReference type="PROSITE" id="PS50968"/>
    </source>
</evidence>
<keyword evidence="4" id="KW-0012">Acyltransferase</keyword>
<feature type="domain" description="Lipoyl-binding" evidence="5">
    <location>
        <begin position="2"/>
        <end position="77"/>
    </location>
</feature>
<dbReference type="EMBL" id="JRFU01000216">
    <property type="protein sequence ID" value="PWE85355.1"/>
    <property type="molecule type" value="Genomic_DNA"/>
</dbReference>
<organism evidence="7 8">
    <name type="scientific">Eubacterium ramulus</name>
    <dbReference type="NCBI Taxonomy" id="39490"/>
    <lineage>
        <taxon>Bacteria</taxon>
        <taxon>Bacillati</taxon>
        <taxon>Bacillota</taxon>
        <taxon>Clostridia</taxon>
        <taxon>Eubacteriales</taxon>
        <taxon>Eubacteriaceae</taxon>
        <taxon>Eubacterium</taxon>
    </lineage>
</organism>
<evidence type="ECO:0000313" key="8">
    <source>
        <dbReference type="Proteomes" id="UP000245288"/>
    </source>
</evidence>
<feature type="domain" description="Peripheral subunit-binding (PSBD)" evidence="6">
    <location>
        <begin position="128"/>
        <end position="168"/>
    </location>
</feature>
<comment type="cofactor">
    <cofactor evidence="1 4">
        <name>(R)-lipoate</name>
        <dbReference type="ChEBI" id="CHEBI:83088"/>
    </cofactor>
</comment>
<keyword evidence="3 4" id="KW-0450">Lipoyl</keyword>
<evidence type="ECO:0000256" key="1">
    <source>
        <dbReference type="ARBA" id="ARBA00001938"/>
    </source>
</evidence>
<evidence type="ECO:0000256" key="4">
    <source>
        <dbReference type="RuleBase" id="RU003423"/>
    </source>
</evidence>
<comment type="similarity">
    <text evidence="2 4">Belongs to the 2-oxoacid dehydrogenase family.</text>
</comment>